<keyword evidence="10" id="KW-0769">Symport</keyword>
<evidence type="ECO:0000256" key="3">
    <source>
        <dbReference type="ARBA" id="ARBA00004496"/>
    </source>
</evidence>
<dbReference type="InterPro" id="IPR011701">
    <property type="entry name" value="MFS"/>
</dbReference>
<dbReference type="InterPro" id="IPR036259">
    <property type="entry name" value="MFS_trans_sf"/>
</dbReference>
<organism evidence="23 24">
    <name type="scientific">Acanthaster planci</name>
    <name type="common">Crown-of-thorns starfish</name>
    <dbReference type="NCBI Taxonomy" id="133434"/>
    <lineage>
        <taxon>Eukaryota</taxon>
        <taxon>Metazoa</taxon>
        <taxon>Echinodermata</taxon>
        <taxon>Eleutherozoa</taxon>
        <taxon>Asterozoa</taxon>
        <taxon>Asteroidea</taxon>
        <taxon>Valvatacea</taxon>
        <taxon>Valvatida</taxon>
        <taxon>Acanthasteridae</taxon>
        <taxon>Acanthaster</taxon>
    </lineage>
</organism>
<keyword evidence="9" id="KW-0967">Endosome</keyword>
<dbReference type="PANTHER" id="PTHR23507">
    <property type="entry name" value="ZGC:174356"/>
    <property type="match status" value="1"/>
</dbReference>
<dbReference type="GO" id="GO:0005542">
    <property type="term" value="F:folic acid binding"/>
    <property type="evidence" value="ECO:0007669"/>
    <property type="project" value="UniProtKB-KW"/>
</dbReference>
<dbReference type="OMA" id="HEINIRF"/>
<keyword evidence="12 22" id="KW-1133">Transmembrane helix</keyword>
<comment type="subcellular location">
    <subcellularLocation>
        <location evidence="2">Apical cell membrane</location>
        <topology evidence="2">Multi-pass membrane protein</topology>
    </subcellularLocation>
    <subcellularLocation>
        <location evidence="4">Basolateral cell membrane</location>
        <topology evidence="4">Multi-pass membrane protein</topology>
    </subcellularLocation>
    <subcellularLocation>
        <location evidence="3">Cytoplasm</location>
    </subcellularLocation>
    <subcellularLocation>
        <location evidence="1">Endosome membrane</location>
        <topology evidence="1">Multi-pass membrane protein</topology>
    </subcellularLocation>
</comment>
<keyword evidence="13 22" id="KW-0472">Membrane</keyword>
<keyword evidence="8 22" id="KW-0812">Transmembrane</keyword>
<feature type="transmembrane region" description="Helical" evidence="22">
    <location>
        <begin position="304"/>
        <end position="324"/>
    </location>
</feature>
<comment type="catalytic activity">
    <reaction evidence="20">
        <text>pemetrexed(in) + H(+)(in) = pemetrexed(out) + H(+)(out)</text>
        <dbReference type="Rhea" id="RHEA:70171"/>
        <dbReference type="ChEBI" id="CHEBI:15378"/>
        <dbReference type="ChEBI" id="CHEBI:63724"/>
    </reaction>
</comment>
<keyword evidence="23" id="KW-1185">Reference proteome</keyword>
<evidence type="ECO:0000256" key="14">
    <source>
        <dbReference type="ARBA" id="ARBA00023157"/>
    </source>
</evidence>
<evidence type="ECO:0000256" key="4">
    <source>
        <dbReference type="ARBA" id="ARBA00004554"/>
    </source>
</evidence>
<keyword evidence="7" id="KW-0963">Cytoplasm</keyword>
<evidence type="ECO:0000256" key="15">
    <source>
        <dbReference type="ARBA" id="ARBA00023180"/>
    </source>
</evidence>
<evidence type="ECO:0000313" key="23">
    <source>
        <dbReference type="Proteomes" id="UP000694845"/>
    </source>
</evidence>
<proteinExistence type="predicted"/>
<keyword evidence="6" id="KW-1003">Cell membrane</keyword>
<feature type="transmembrane region" description="Helical" evidence="22">
    <location>
        <begin position="331"/>
        <end position="351"/>
    </location>
</feature>
<evidence type="ECO:0000256" key="20">
    <source>
        <dbReference type="ARBA" id="ARBA00047769"/>
    </source>
</evidence>
<evidence type="ECO:0000256" key="9">
    <source>
        <dbReference type="ARBA" id="ARBA00022753"/>
    </source>
</evidence>
<gene>
    <name evidence="24" type="primary">LOC110980547</name>
</gene>
<accession>A0A8B7YKT6</accession>
<feature type="transmembrane region" description="Helical" evidence="22">
    <location>
        <begin position="418"/>
        <end position="445"/>
    </location>
</feature>
<dbReference type="PANTHER" id="PTHR23507:SF2">
    <property type="entry name" value="PROTON-COUPLED FOLATE TRANSPORTER"/>
    <property type="match status" value="1"/>
</dbReference>
<evidence type="ECO:0000256" key="13">
    <source>
        <dbReference type="ARBA" id="ARBA00023136"/>
    </source>
</evidence>
<dbReference type="GO" id="GO:0015293">
    <property type="term" value="F:symporter activity"/>
    <property type="evidence" value="ECO:0007669"/>
    <property type="project" value="UniProtKB-KW"/>
</dbReference>
<keyword evidence="5" id="KW-0813">Transport</keyword>
<evidence type="ECO:0000256" key="16">
    <source>
        <dbReference type="ARBA" id="ARBA00036193"/>
    </source>
</evidence>
<reference evidence="24" key="1">
    <citation type="submission" date="2025-08" db="UniProtKB">
        <authorList>
            <consortium name="RefSeq"/>
        </authorList>
    </citation>
    <scope>IDENTIFICATION</scope>
</reference>
<keyword evidence="14" id="KW-1015">Disulfide bond</keyword>
<dbReference type="GO" id="GO:0010008">
    <property type="term" value="C:endosome membrane"/>
    <property type="evidence" value="ECO:0007669"/>
    <property type="project" value="UniProtKB-SubCell"/>
</dbReference>
<dbReference type="Pfam" id="PF07690">
    <property type="entry name" value="MFS_1"/>
    <property type="match status" value="1"/>
</dbReference>
<evidence type="ECO:0000256" key="19">
    <source>
        <dbReference type="ARBA" id="ARBA00042514"/>
    </source>
</evidence>
<dbReference type="KEGG" id="aplc:110980547"/>
<evidence type="ECO:0000256" key="7">
    <source>
        <dbReference type="ARBA" id="ARBA00022490"/>
    </source>
</evidence>
<evidence type="ECO:0000256" key="6">
    <source>
        <dbReference type="ARBA" id="ARBA00022475"/>
    </source>
</evidence>
<dbReference type="Proteomes" id="UP000694845">
    <property type="component" value="Unplaced"/>
</dbReference>
<feature type="transmembrane region" description="Helical" evidence="22">
    <location>
        <begin position="104"/>
        <end position="126"/>
    </location>
</feature>
<feature type="transmembrane region" description="Helical" evidence="22">
    <location>
        <begin position="178"/>
        <end position="198"/>
    </location>
</feature>
<keyword evidence="11" id="KW-0290">Folate-binding</keyword>
<dbReference type="GO" id="GO:0016324">
    <property type="term" value="C:apical plasma membrane"/>
    <property type="evidence" value="ECO:0007669"/>
    <property type="project" value="UniProtKB-SubCell"/>
</dbReference>
<comment type="catalytic activity">
    <reaction evidence="16">
        <text>(6S)-5-methyl-5,6,7,8-tetrahydrofolate(in) + H(+)(in) = (6S)-5-methyl-5,6,7,8-tetrahydrofolate(out) + H(+)(out)</text>
        <dbReference type="Rhea" id="RHEA:70167"/>
        <dbReference type="ChEBI" id="CHEBI:15378"/>
        <dbReference type="ChEBI" id="CHEBI:18608"/>
    </reaction>
</comment>
<feature type="transmembrane region" description="Helical" evidence="22">
    <location>
        <begin position="204"/>
        <end position="222"/>
    </location>
</feature>
<evidence type="ECO:0000256" key="5">
    <source>
        <dbReference type="ARBA" id="ARBA00022448"/>
    </source>
</evidence>
<evidence type="ECO:0000256" key="8">
    <source>
        <dbReference type="ARBA" id="ARBA00022692"/>
    </source>
</evidence>
<comment type="catalytic activity">
    <reaction evidence="17">
        <text>folate(in) + H(+)(in) = folate(out) + H(+)(out)</text>
        <dbReference type="Rhea" id="RHEA:70159"/>
        <dbReference type="ChEBI" id="CHEBI:15378"/>
        <dbReference type="ChEBI" id="CHEBI:62501"/>
    </reaction>
</comment>
<dbReference type="OrthoDB" id="419734at2759"/>
<dbReference type="GO" id="GO:0016323">
    <property type="term" value="C:basolateral plasma membrane"/>
    <property type="evidence" value="ECO:0007669"/>
    <property type="project" value="UniProtKB-SubCell"/>
</dbReference>
<evidence type="ECO:0000256" key="10">
    <source>
        <dbReference type="ARBA" id="ARBA00022847"/>
    </source>
</evidence>
<dbReference type="AlphaFoldDB" id="A0A8B7YKT6"/>
<feature type="transmembrane region" description="Helical" evidence="22">
    <location>
        <begin position="388"/>
        <end position="412"/>
    </location>
</feature>
<dbReference type="Gene3D" id="1.20.1250.20">
    <property type="entry name" value="MFS general substrate transporter like domains"/>
    <property type="match status" value="1"/>
</dbReference>
<feature type="transmembrane region" description="Helical" evidence="22">
    <location>
        <begin position="263"/>
        <end position="289"/>
    </location>
</feature>
<name>A0A8B7YKT6_ACAPL</name>
<dbReference type="SUPFAM" id="SSF103473">
    <property type="entry name" value="MFS general substrate transporter"/>
    <property type="match status" value="1"/>
</dbReference>
<dbReference type="GeneID" id="110980547"/>
<evidence type="ECO:0000256" key="21">
    <source>
        <dbReference type="ARBA" id="ARBA00047850"/>
    </source>
</evidence>
<evidence type="ECO:0000256" key="2">
    <source>
        <dbReference type="ARBA" id="ARBA00004424"/>
    </source>
</evidence>
<sequence length="470" mass="51836">MAIGQGIYKYVTTEHILVAFMLAYGPIIPTQTQYIEKRIAEQLGVVEVRLSECVTNTSSSGYQLRQKVQQEASNWSLYLTAILAFSVIFSANMWGALSDKYGRYVALIMPCVGLVLNGVVNLLVVYFCLPLWVLLIGSLAQGIGGDLTTVIVGCAGYNSDVTVPESRERTVRFIMIDAIYCLVGSICQFVLGFVIRTFGFEAPYLSVIGFIAITSAFIIWFLPDRHITQTHGPVIAPEEVPSNPLNVFKNVFHLFAQNKRRGWLLAGFNYIIFSNILFSVALMAISVLYTTGEPFCMDPLHEGYYQGAMAGVFGIGVLFGGIIICKYLPKFWTMHLASLSVVASLVITALAKSYLMLYIGLATGFFMFMTTPLSRSSMANLVGPNEQGIVFAFSGCLMSLSGFLSPIIFNAIYSSTLYFMAGFVYLTMALLVLISWGVIVLLHIFEPRQRNGYIEINADVDTSCIDDKLA</sequence>
<feature type="transmembrane region" description="Helical" evidence="22">
    <location>
        <begin position="75"/>
        <end position="97"/>
    </location>
</feature>
<dbReference type="RefSeq" id="XP_022093035.1">
    <property type="nucleotide sequence ID" value="XM_022237343.1"/>
</dbReference>
<evidence type="ECO:0000256" key="18">
    <source>
        <dbReference type="ARBA" id="ARBA00040650"/>
    </source>
</evidence>
<feature type="transmembrane region" description="Helical" evidence="22">
    <location>
        <begin position="132"/>
        <end position="157"/>
    </location>
</feature>
<evidence type="ECO:0000313" key="24">
    <source>
        <dbReference type="RefSeq" id="XP_022093035.1"/>
    </source>
</evidence>
<evidence type="ECO:0000256" key="12">
    <source>
        <dbReference type="ARBA" id="ARBA00022989"/>
    </source>
</evidence>
<comment type="catalytic activity">
    <reaction evidence="21">
        <text>methotrexate(in) + H(+)(in) = methotrexate(out) + H(+)(out)</text>
        <dbReference type="Rhea" id="RHEA:70163"/>
        <dbReference type="ChEBI" id="CHEBI:15378"/>
        <dbReference type="ChEBI" id="CHEBI:50681"/>
    </reaction>
</comment>
<evidence type="ECO:0000256" key="22">
    <source>
        <dbReference type="SAM" id="Phobius"/>
    </source>
</evidence>
<protein>
    <recommendedName>
        <fullName evidence="18">Proton-coupled folate transporter</fullName>
    </recommendedName>
    <alternativeName>
        <fullName evidence="19">Solute carrier family 46 member 1</fullName>
    </alternativeName>
</protein>
<evidence type="ECO:0000256" key="1">
    <source>
        <dbReference type="ARBA" id="ARBA00004337"/>
    </source>
</evidence>
<keyword evidence="15" id="KW-0325">Glycoprotein</keyword>
<evidence type="ECO:0000256" key="11">
    <source>
        <dbReference type="ARBA" id="ARBA00022954"/>
    </source>
</evidence>
<feature type="transmembrane region" description="Helical" evidence="22">
    <location>
        <begin position="357"/>
        <end position="376"/>
    </location>
</feature>
<evidence type="ECO:0000256" key="17">
    <source>
        <dbReference type="ARBA" id="ARBA00036250"/>
    </source>
</evidence>